<evidence type="ECO:0000313" key="2">
    <source>
        <dbReference type="EMBL" id="SEH77179.1"/>
    </source>
</evidence>
<proteinExistence type="predicted"/>
<keyword evidence="3" id="KW-1185">Reference proteome</keyword>
<gene>
    <name evidence="2" type="ORF">SAMN05421793_1296</name>
</gene>
<feature type="chain" id="PRO_5011593443" evidence="1">
    <location>
        <begin position="23"/>
        <end position="223"/>
    </location>
</feature>
<sequence>MKRILFLSAFVSTLVYCQQGNANVNNSPVTRESLIARAGYVNPLETKGSPYLYAEYKKARIANNQKLVDMRYNAYKDEVDIINNGKNMTIYKNPEYSPIHIIDSDEILYLLEYPYNGKKVIGYLFEVKKLETATLLMRISKTYDKVKYAQDSFDREKENTYDDLPDVFYFQKNDGQILQLPKTKDELIKMFPEKKDKIETEVKDKKLNPKNMKMFPQLFRALS</sequence>
<feature type="signal peptide" evidence="1">
    <location>
        <begin position="1"/>
        <end position="22"/>
    </location>
</feature>
<accession>A0A1H6KZG0</accession>
<evidence type="ECO:0000313" key="3">
    <source>
        <dbReference type="Proteomes" id="UP000198555"/>
    </source>
</evidence>
<dbReference type="STRING" id="420404.SAMN05421793_1296"/>
<reference evidence="3" key="1">
    <citation type="submission" date="2016-10" db="EMBL/GenBank/DDBJ databases">
        <authorList>
            <person name="Varghese N."/>
            <person name="Submissions S."/>
        </authorList>
    </citation>
    <scope>NUCLEOTIDE SEQUENCE [LARGE SCALE GENOMIC DNA]</scope>
    <source>
        <strain evidence="3">DSM 19326</strain>
    </source>
</reference>
<name>A0A1H6KZG0_9FLAO</name>
<dbReference type="AlphaFoldDB" id="A0A1H6KZG0"/>
<keyword evidence="1" id="KW-0732">Signal</keyword>
<dbReference type="RefSeq" id="WP_089770412.1">
    <property type="nucleotide sequence ID" value="NZ_DAMACK010000004.1"/>
</dbReference>
<evidence type="ECO:0000256" key="1">
    <source>
        <dbReference type="SAM" id="SignalP"/>
    </source>
</evidence>
<organism evidence="2 3">
    <name type="scientific">Epilithonimonas hominis</name>
    <dbReference type="NCBI Taxonomy" id="420404"/>
    <lineage>
        <taxon>Bacteria</taxon>
        <taxon>Pseudomonadati</taxon>
        <taxon>Bacteroidota</taxon>
        <taxon>Flavobacteriia</taxon>
        <taxon>Flavobacteriales</taxon>
        <taxon>Weeksellaceae</taxon>
        <taxon>Chryseobacterium group</taxon>
        <taxon>Epilithonimonas</taxon>
    </lineage>
</organism>
<dbReference type="EMBL" id="FNWX01000029">
    <property type="protein sequence ID" value="SEH77179.1"/>
    <property type="molecule type" value="Genomic_DNA"/>
</dbReference>
<protein>
    <submittedName>
        <fullName evidence="2">Uncharacterized protein</fullName>
    </submittedName>
</protein>
<dbReference type="Proteomes" id="UP000198555">
    <property type="component" value="Unassembled WGS sequence"/>
</dbReference>